<feature type="compositionally biased region" description="Polar residues" evidence="1">
    <location>
        <begin position="46"/>
        <end position="63"/>
    </location>
</feature>
<sequence length="63" mass="6910">MANVHPWFANVSIAAGWTWNFFETIDVALAKSLSNDPEMSIAETGWHTNSSDAGNESTVLQQL</sequence>
<protein>
    <recommendedName>
        <fullName evidence="4">Glycoside hydrolase family 17 protein</fullName>
    </recommendedName>
</protein>
<proteinExistence type="predicted"/>
<organism evidence="2 3">
    <name type="scientific">Lentinula boryana</name>
    <dbReference type="NCBI Taxonomy" id="40481"/>
    <lineage>
        <taxon>Eukaryota</taxon>
        <taxon>Fungi</taxon>
        <taxon>Dikarya</taxon>
        <taxon>Basidiomycota</taxon>
        <taxon>Agaricomycotina</taxon>
        <taxon>Agaricomycetes</taxon>
        <taxon>Agaricomycetidae</taxon>
        <taxon>Agaricales</taxon>
        <taxon>Marasmiineae</taxon>
        <taxon>Omphalotaceae</taxon>
        <taxon>Lentinula</taxon>
    </lineage>
</organism>
<dbReference type="EMBL" id="MU790845">
    <property type="protein sequence ID" value="KAJ3992540.1"/>
    <property type="molecule type" value="Genomic_DNA"/>
</dbReference>
<gene>
    <name evidence="2" type="ORF">F5050DRAFT_1788051</name>
</gene>
<evidence type="ECO:0000313" key="2">
    <source>
        <dbReference type="EMBL" id="KAJ3992540.1"/>
    </source>
</evidence>
<dbReference type="SUPFAM" id="SSF51445">
    <property type="entry name" value="(Trans)glycosidases"/>
    <property type="match status" value="1"/>
</dbReference>
<evidence type="ECO:0000256" key="1">
    <source>
        <dbReference type="SAM" id="MobiDB-lite"/>
    </source>
</evidence>
<feature type="region of interest" description="Disordered" evidence="1">
    <location>
        <begin position="42"/>
        <end position="63"/>
    </location>
</feature>
<name>A0ABQ8Q1L2_9AGAR</name>
<accession>A0ABQ8Q1L2</accession>
<comment type="caution">
    <text evidence="2">The sequence shown here is derived from an EMBL/GenBank/DDBJ whole genome shotgun (WGS) entry which is preliminary data.</text>
</comment>
<evidence type="ECO:0000313" key="3">
    <source>
        <dbReference type="Proteomes" id="UP001163828"/>
    </source>
</evidence>
<dbReference type="InterPro" id="IPR017853">
    <property type="entry name" value="GH"/>
</dbReference>
<keyword evidence="3" id="KW-1185">Reference proteome</keyword>
<evidence type="ECO:0008006" key="4">
    <source>
        <dbReference type="Google" id="ProtNLM"/>
    </source>
</evidence>
<dbReference type="Proteomes" id="UP001163828">
    <property type="component" value="Unassembled WGS sequence"/>
</dbReference>
<reference evidence="2" key="1">
    <citation type="submission" date="2022-08" db="EMBL/GenBank/DDBJ databases">
        <authorList>
            <consortium name="DOE Joint Genome Institute"/>
            <person name="Min B."/>
            <person name="Riley R."/>
            <person name="Sierra-Patev S."/>
            <person name="Naranjo-Ortiz M."/>
            <person name="Looney B."/>
            <person name="Konkel Z."/>
            <person name="Slot J.C."/>
            <person name="Sakamoto Y."/>
            <person name="Steenwyk J.L."/>
            <person name="Rokas A."/>
            <person name="Carro J."/>
            <person name="Camarero S."/>
            <person name="Ferreira P."/>
            <person name="Molpeceres G."/>
            <person name="Ruiz-Duenas F.J."/>
            <person name="Serrano A."/>
            <person name="Henrissat B."/>
            <person name="Drula E."/>
            <person name="Hughes K.W."/>
            <person name="Mata J.L."/>
            <person name="Ishikawa N.K."/>
            <person name="Vargas-Isla R."/>
            <person name="Ushijima S."/>
            <person name="Smith C.A."/>
            <person name="Ahrendt S."/>
            <person name="Andreopoulos W."/>
            <person name="He G."/>
            <person name="Labutti K."/>
            <person name="Lipzen A."/>
            <person name="Ng V."/>
            <person name="Sandor L."/>
            <person name="Barry K."/>
            <person name="Martinez A.T."/>
            <person name="Xiao Y."/>
            <person name="Gibbons J.G."/>
            <person name="Terashima K."/>
            <person name="Hibbett D.S."/>
            <person name="Grigoriev I.V."/>
        </authorList>
    </citation>
    <scope>NUCLEOTIDE SEQUENCE</scope>
    <source>
        <strain evidence="2">TFB10827</strain>
    </source>
</reference>